<dbReference type="Gene3D" id="1.10.1740.10">
    <property type="match status" value="1"/>
</dbReference>
<sequence length="184" mass="21244">MHSPPRITEEEIISQCKTGNLKYQEMLYKLFYGYAMGISLRYSLNRDDALEAVNDAFIKVFNAINSYNIDKPFKAWLRTIVVNTAIDRRRKDLKFQLNVDLDNAAPLSSNIGTVDNLNVQDILKLMNELPAIQLTIFNLYEIDGYNHDEIANMLAIPVSSSRVYLSRAKERLRKMLRKETQNHG</sequence>
<dbReference type="RefSeq" id="WP_076374137.1">
    <property type="nucleotide sequence ID" value="NZ_FTMG01000007.1"/>
</dbReference>
<dbReference type="AlphaFoldDB" id="A0A1N7AW58"/>
<dbReference type="InterPro" id="IPR014284">
    <property type="entry name" value="RNA_pol_sigma-70_dom"/>
</dbReference>
<evidence type="ECO:0000313" key="9">
    <source>
        <dbReference type="EMBL" id="MBB6131736.1"/>
    </source>
</evidence>
<evidence type="ECO:0000256" key="3">
    <source>
        <dbReference type="ARBA" id="ARBA00023082"/>
    </source>
</evidence>
<comment type="caution">
    <text evidence="9">The sequence shown here is derived from an EMBL/GenBank/DDBJ whole genome shotgun (WGS) entry which is preliminary data.</text>
</comment>
<dbReference type="GO" id="GO:0016987">
    <property type="term" value="F:sigma factor activity"/>
    <property type="evidence" value="ECO:0007669"/>
    <property type="project" value="UniProtKB-KW"/>
</dbReference>
<evidence type="ECO:0000313" key="8">
    <source>
        <dbReference type="EMBL" id="MBB6110619.1"/>
    </source>
</evidence>
<evidence type="ECO:0000256" key="2">
    <source>
        <dbReference type="ARBA" id="ARBA00023015"/>
    </source>
</evidence>
<dbReference type="InterPro" id="IPR036388">
    <property type="entry name" value="WH-like_DNA-bd_sf"/>
</dbReference>
<proteinExistence type="inferred from homology"/>
<keyword evidence="10" id="KW-1185">Reference proteome</keyword>
<keyword evidence="5" id="KW-0804">Transcription</keyword>
<evidence type="ECO:0000259" key="6">
    <source>
        <dbReference type="Pfam" id="PF04542"/>
    </source>
</evidence>
<keyword evidence="4" id="KW-0238">DNA-binding</keyword>
<dbReference type="SUPFAM" id="SSF88659">
    <property type="entry name" value="Sigma3 and sigma4 domains of RNA polymerase sigma factors"/>
    <property type="match status" value="1"/>
</dbReference>
<name>A0A1N7AW58_9SPHI</name>
<keyword evidence="2" id="KW-0805">Transcription regulation</keyword>
<dbReference type="InterPro" id="IPR013249">
    <property type="entry name" value="RNA_pol_sigma70_r4_t2"/>
</dbReference>
<comment type="similarity">
    <text evidence="1">Belongs to the sigma-70 factor family. ECF subfamily.</text>
</comment>
<dbReference type="InterPro" id="IPR013324">
    <property type="entry name" value="RNA_pol_sigma_r3/r4-like"/>
</dbReference>
<dbReference type="GO" id="GO:0003677">
    <property type="term" value="F:DNA binding"/>
    <property type="evidence" value="ECO:0007669"/>
    <property type="project" value="UniProtKB-KW"/>
</dbReference>
<dbReference type="InterPro" id="IPR013325">
    <property type="entry name" value="RNA_pol_sigma_r2"/>
</dbReference>
<feature type="domain" description="RNA polymerase sigma-70 region 2" evidence="6">
    <location>
        <begin position="27"/>
        <end position="91"/>
    </location>
</feature>
<dbReference type="InterPro" id="IPR007627">
    <property type="entry name" value="RNA_pol_sigma70_r2"/>
</dbReference>
<dbReference type="SUPFAM" id="SSF88946">
    <property type="entry name" value="Sigma2 domain of RNA polymerase sigma factors"/>
    <property type="match status" value="1"/>
</dbReference>
<dbReference type="PANTHER" id="PTHR43133:SF8">
    <property type="entry name" value="RNA POLYMERASE SIGMA FACTOR HI_1459-RELATED"/>
    <property type="match status" value="1"/>
</dbReference>
<evidence type="ECO:0000256" key="4">
    <source>
        <dbReference type="ARBA" id="ARBA00023125"/>
    </source>
</evidence>
<dbReference type="Proteomes" id="UP000548326">
    <property type="component" value="Unassembled WGS sequence"/>
</dbReference>
<organism evidence="9 11">
    <name type="scientific">Mucilaginibacter lappiensis</name>
    <dbReference type="NCBI Taxonomy" id="354630"/>
    <lineage>
        <taxon>Bacteria</taxon>
        <taxon>Pseudomonadati</taxon>
        <taxon>Bacteroidota</taxon>
        <taxon>Sphingobacteriia</taxon>
        <taxon>Sphingobacteriales</taxon>
        <taxon>Sphingobacteriaceae</taxon>
        <taxon>Mucilaginibacter</taxon>
    </lineage>
</organism>
<accession>A0A1N7AW58</accession>
<dbReference type="STRING" id="354630.SAMN05421821_107142"/>
<evidence type="ECO:0000256" key="1">
    <source>
        <dbReference type="ARBA" id="ARBA00010641"/>
    </source>
</evidence>
<dbReference type="Gene3D" id="1.10.10.10">
    <property type="entry name" value="Winged helix-like DNA-binding domain superfamily/Winged helix DNA-binding domain"/>
    <property type="match status" value="1"/>
</dbReference>
<evidence type="ECO:0000313" key="10">
    <source>
        <dbReference type="Proteomes" id="UP000541583"/>
    </source>
</evidence>
<reference evidence="10 11" key="1">
    <citation type="submission" date="2020-08" db="EMBL/GenBank/DDBJ databases">
        <title>Genomic Encyclopedia of Type Strains, Phase IV (KMG-V): Genome sequencing to study the core and pangenomes of soil and plant-associated prokaryotes.</title>
        <authorList>
            <person name="Whitman W."/>
        </authorList>
    </citation>
    <scope>NUCLEOTIDE SEQUENCE [LARGE SCALE GENOMIC DNA]</scope>
    <source>
        <strain evidence="8 10">ANJLi2</strain>
        <strain evidence="9 11">MP601</strain>
    </source>
</reference>
<dbReference type="Pfam" id="PF04542">
    <property type="entry name" value="Sigma70_r2"/>
    <property type="match status" value="1"/>
</dbReference>
<evidence type="ECO:0000259" key="7">
    <source>
        <dbReference type="Pfam" id="PF08281"/>
    </source>
</evidence>
<dbReference type="GO" id="GO:0006352">
    <property type="term" value="P:DNA-templated transcription initiation"/>
    <property type="evidence" value="ECO:0007669"/>
    <property type="project" value="InterPro"/>
</dbReference>
<gene>
    <name evidence="9" type="ORF">HDF22_005889</name>
    <name evidence="8" type="ORF">HDF23_003378</name>
</gene>
<feature type="domain" description="RNA polymerase sigma factor 70 region 4 type 2" evidence="7">
    <location>
        <begin position="121"/>
        <end position="172"/>
    </location>
</feature>
<keyword evidence="3" id="KW-0731">Sigma factor</keyword>
<dbReference type="InterPro" id="IPR039425">
    <property type="entry name" value="RNA_pol_sigma-70-like"/>
</dbReference>
<dbReference type="EMBL" id="JACHCB010000008">
    <property type="protein sequence ID" value="MBB6110619.1"/>
    <property type="molecule type" value="Genomic_DNA"/>
</dbReference>
<dbReference type="EMBL" id="JACHCA010000030">
    <property type="protein sequence ID" value="MBB6131736.1"/>
    <property type="molecule type" value="Genomic_DNA"/>
</dbReference>
<evidence type="ECO:0000313" key="11">
    <source>
        <dbReference type="Proteomes" id="UP000548326"/>
    </source>
</evidence>
<protein>
    <submittedName>
        <fullName evidence="9">RNA polymerase sigma-70 factor (ECF subfamily)</fullName>
    </submittedName>
</protein>
<dbReference type="Proteomes" id="UP000541583">
    <property type="component" value="Unassembled WGS sequence"/>
</dbReference>
<dbReference type="PANTHER" id="PTHR43133">
    <property type="entry name" value="RNA POLYMERASE ECF-TYPE SIGMA FACTO"/>
    <property type="match status" value="1"/>
</dbReference>
<dbReference type="OrthoDB" id="1491902at2"/>
<dbReference type="NCBIfam" id="TIGR02937">
    <property type="entry name" value="sigma70-ECF"/>
    <property type="match status" value="1"/>
</dbReference>
<dbReference type="CDD" id="cd06171">
    <property type="entry name" value="Sigma70_r4"/>
    <property type="match status" value="1"/>
</dbReference>
<dbReference type="Pfam" id="PF08281">
    <property type="entry name" value="Sigma70_r4_2"/>
    <property type="match status" value="1"/>
</dbReference>
<evidence type="ECO:0000256" key="5">
    <source>
        <dbReference type="ARBA" id="ARBA00023163"/>
    </source>
</evidence>